<evidence type="ECO:0000313" key="2">
    <source>
        <dbReference type="EMBL" id="KAJ3175498.1"/>
    </source>
</evidence>
<proteinExistence type="predicted"/>
<evidence type="ECO:0000256" key="1">
    <source>
        <dbReference type="SAM" id="MobiDB-lite"/>
    </source>
</evidence>
<keyword evidence="3" id="KW-1185">Reference proteome</keyword>
<dbReference type="AlphaFoldDB" id="A0AAD5XNM6"/>
<accession>A0AAD5XNM6</accession>
<evidence type="ECO:0000313" key="3">
    <source>
        <dbReference type="Proteomes" id="UP001212152"/>
    </source>
</evidence>
<dbReference type="EMBL" id="JADGJQ010000051">
    <property type="protein sequence ID" value="KAJ3175498.1"/>
    <property type="molecule type" value="Genomic_DNA"/>
</dbReference>
<reference evidence="2" key="1">
    <citation type="submission" date="2020-05" db="EMBL/GenBank/DDBJ databases">
        <title>Phylogenomic resolution of chytrid fungi.</title>
        <authorList>
            <person name="Stajich J.E."/>
            <person name="Amses K."/>
            <person name="Simmons R."/>
            <person name="Seto K."/>
            <person name="Myers J."/>
            <person name="Bonds A."/>
            <person name="Quandt C.A."/>
            <person name="Barry K."/>
            <person name="Liu P."/>
            <person name="Grigoriev I."/>
            <person name="Longcore J.E."/>
            <person name="James T.Y."/>
        </authorList>
    </citation>
    <scope>NUCLEOTIDE SEQUENCE</scope>
    <source>
        <strain evidence="2">JEL0379</strain>
    </source>
</reference>
<feature type="compositionally biased region" description="Basic and acidic residues" evidence="1">
    <location>
        <begin position="10"/>
        <end position="24"/>
    </location>
</feature>
<protein>
    <submittedName>
        <fullName evidence="2">Uncharacterized protein</fullName>
    </submittedName>
</protein>
<feature type="compositionally biased region" description="Low complexity" evidence="1">
    <location>
        <begin position="25"/>
        <end position="38"/>
    </location>
</feature>
<gene>
    <name evidence="2" type="ORF">HDU87_006161</name>
</gene>
<dbReference type="Proteomes" id="UP001212152">
    <property type="component" value="Unassembled WGS sequence"/>
</dbReference>
<sequence>MSSYQPTQHDGLKKDGTPDKRVAQHSDNTSSHNTTHSSSGGGPARNPDGTFASASDSSADYDRSESHAASSGAKHVQHNTGEDIYKPTEHGGLKKDGTRDHRVKDENVTEEAFKYHPTEHEGLKKDGTRDKRVGHRSGDDAHAGANDSDDREQYQQQTQSVEHEDQEEYVEDAGDESKKHMQHNVGEDIYKPTEHHGLKKDGTRDHRVKDSNVTA</sequence>
<feature type="region of interest" description="Disordered" evidence="1">
    <location>
        <begin position="1"/>
        <end position="215"/>
    </location>
</feature>
<organism evidence="2 3">
    <name type="scientific">Geranomyces variabilis</name>
    <dbReference type="NCBI Taxonomy" id="109894"/>
    <lineage>
        <taxon>Eukaryota</taxon>
        <taxon>Fungi</taxon>
        <taxon>Fungi incertae sedis</taxon>
        <taxon>Chytridiomycota</taxon>
        <taxon>Chytridiomycota incertae sedis</taxon>
        <taxon>Chytridiomycetes</taxon>
        <taxon>Spizellomycetales</taxon>
        <taxon>Powellomycetaceae</taxon>
        <taxon>Geranomyces</taxon>
    </lineage>
</organism>
<feature type="compositionally biased region" description="Basic and acidic residues" evidence="1">
    <location>
        <begin position="175"/>
        <end position="215"/>
    </location>
</feature>
<feature type="compositionally biased region" description="Basic and acidic residues" evidence="1">
    <location>
        <begin position="80"/>
        <end position="142"/>
    </location>
</feature>
<name>A0AAD5XNM6_9FUNG</name>
<comment type="caution">
    <text evidence="2">The sequence shown here is derived from an EMBL/GenBank/DDBJ whole genome shotgun (WGS) entry which is preliminary data.</text>
</comment>
<feature type="compositionally biased region" description="Acidic residues" evidence="1">
    <location>
        <begin position="164"/>
        <end position="174"/>
    </location>
</feature>